<dbReference type="EMBL" id="CP014782">
    <property type="protein sequence ID" value="AQS39902.1"/>
    <property type="molecule type" value="Genomic_DNA"/>
</dbReference>
<dbReference type="OrthoDB" id="8150723at2"/>
<dbReference type="KEGG" id="spsw:Sps_04820"/>
<dbReference type="InterPro" id="IPR028350">
    <property type="entry name" value="DNAC/IstB-like"/>
</dbReference>
<keyword evidence="1" id="KW-0547">Nucleotide-binding</keyword>
<dbReference type="NCBIfam" id="NF038214">
    <property type="entry name" value="IS21_help_AAA"/>
    <property type="match status" value="1"/>
</dbReference>
<sequence>MNAVLIQQLADLRLSAVIENLTLQEAQPHLYNELSFHERLSLLLAQELTTREQRKIDRLVKQAKLRLAAHPTQIDYRASRGIEKSTISSLLEGHWLKHHQNLIFTGATGCGKTYLGCAIGHYFCQQGIAVRYFRMKGLQEMLSQAHGDGSYPRFLTQLNKTPILILDDWGMEILTTQDRSDLLDIIDARHQQGSLLIMSQLPVSKWHESIGEATYADAIMDRLIHCSLRFELQGESMRKKITDLTELA</sequence>
<dbReference type="Proteomes" id="UP000189545">
    <property type="component" value="Chromosome"/>
</dbReference>
<dbReference type="RefSeq" id="WP_077754766.1">
    <property type="nucleotide sequence ID" value="NZ_CP014782.1"/>
</dbReference>
<reference evidence="4 5" key="1">
    <citation type="submission" date="2016-03" db="EMBL/GenBank/DDBJ databases">
        <title>Complete genome sequence of Shewanella psychrophila WP2, a deep sea bacterium isolated from west Pacific sediment.</title>
        <authorList>
            <person name="Xu G."/>
            <person name="Jian H."/>
        </authorList>
    </citation>
    <scope>NUCLEOTIDE SEQUENCE [LARGE SCALE GENOMIC DNA]</scope>
    <source>
        <strain evidence="4 5">WP2</strain>
    </source>
</reference>
<dbReference type="PANTHER" id="PTHR30050:SF4">
    <property type="entry name" value="ATP-BINDING PROTEIN RV3427C IN INSERTION SEQUENCE-RELATED"/>
    <property type="match status" value="1"/>
</dbReference>
<dbReference type="SUPFAM" id="SSF52540">
    <property type="entry name" value="P-loop containing nucleoside triphosphate hydrolases"/>
    <property type="match status" value="1"/>
</dbReference>
<dbReference type="GO" id="GO:0005524">
    <property type="term" value="F:ATP binding"/>
    <property type="evidence" value="ECO:0007669"/>
    <property type="project" value="UniProtKB-KW"/>
</dbReference>
<organism evidence="4 5">
    <name type="scientific">Shewanella psychrophila</name>
    <dbReference type="NCBI Taxonomy" id="225848"/>
    <lineage>
        <taxon>Bacteria</taxon>
        <taxon>Pseudomonadati</taxon>
        <taxon>Pseudomonadota</taxon>
        <taxon>Gammaproteobacteria</taxon>
        <taxon>Alteromonadales</taxon>
        <taxon>Shewanellaceae</taxon>
        <taxon>Shewanella</taxon>
    </lineage>
</organism>
<keyword evidence="2" id="KW-0067">ATP-binding</keyword>
<gene>
    <name evidence="4" type="ORF">Sps_04820</name>
</gene>
<evidence type="ECO:0000259" key="3">
    <source>
        <dbReference type="Pfam" id="PF01695"/>
    </source>
</evidence>
<dbReference type="GO" id="GO:0006260">
    <property type="term" value="P:DNA replication"/>
    <property type="evidence" value="ECO:0007669"/>
    <property type="project" value="TreeGrafter"/>
</dbReference>
<dbReference type="Pfam" id="PF01695">
    <property type="entry name" value="IstB_IS21"/>
    <property type="match status" value="1"/>
</dbReference>
<dbReference type="PANTHER" id="PTHR30050">
    <property type="entry name" value="CHROMOSOMAL REPLICATION INITIATOR PROTEIN DNAA"/>
    <property type="match status" value="1"/>
</dbReference>
<evidence type="ECO:0000256" key="2">
    <source>
        <dbReference type="ARBA" id="ARBA00022840"/>
    </source>
</evidence>
<accession>A0A1S6HWP6</accession>
<protein>
    <submittedName>
        <fullName evidence="4">DNA replication protein</fullName>
    </submittedName>
</protein>
<dbReference type="PIRSF" id="PIRSF003073">
    <property type="entry name" value="DNAC_TnpB_IstB"/>
    <property type="match status" value="1"/>
</dbReference>
<dbReference type="InterPro" id="IPR047661">
    <property type="entry name" value="IstB"/>
</dbReference>
<dbReference type="InterPro" id="IPR027417">
    <property type="entry name" value="P-loop_NTPase"/>
</dbReference>
<dbReference type="Gene3D" id="3.40.50.300">
    <property type="entry name" value="P-loop containing nucleotide triphosphate hydrolases"/>
    <property type="match status" value="1"/>
</dbReference>
<evidence type="ECO:0000313" key="5">
    <source>
        <dbReference type="Proteomes" id="UP000189545"/>
    </source>
</evidence>
<proteinExistence type="predicted"/>
<keyword evidence="5" id="KW-1185">Reference proteome</keyword>
<dbReference type="AlphaFoldDB" id="A0A1S6HWP6"/>
<dbReference type="STRING" id="225848.Sps_04820"/>
<evidence type="ECO:0000256" key="1">
    <source>
        <dbReference type="ARBA" id="ARBA00022741"/>
    </source>
</evidence>
<dbReference type="InterPro" id="IPR002611">
    <property type="entry name" value="IstB_ATP-bd"/>
</dbReference>
<feature type="domain" description="IstB-like ATP-binding" evidence="3">
    <location>
        <begin position="8"/>
        <end position="241"/>
    </location>
</feature>
<evidence type="ECO:0000313" key="4">
    <source>
        <dbReference type="EMBL" id="AQS39902.1"/>
    </source>
</evidence>
<name>A0A1S6HWP6_9GAMM</name>